<dbReference type="Proteomes" id="UP000193834">
    <property type="component" value="Unassembled WGS sequence"/>
</dbReference>
<evidence type="ECO:0000259" key="2">
    <source>
        <dbReference type="Pfam" id="PF13115"/>
    </source>
</evidence>
<dbReference type="EMBL" id="FXAZ01000001">
    <property type="protein sequence ID" value="SMG25003.1"/>
    <property type="molecule type" value="Genomic_DNA"/>
</dbReference>
<feature type="domain" description="YtkA-like" evidence="2">
    <location>
        <begin position="44"/>
        <end position="121"/>
    </location>
</feature>
<keyword evidence="4" id="KW-1185">Reference proteome</keyword>
<accession>A0A1X7JD33</accession>
<dbReference type="RefSeq" id="WP_085493553.1">
    <property type="nucleotide sequence ID" value="NZ_FXAZ01000001.1"/>
</dbReference>
<organism evidence="3 4">
    <name type="scientific">Paenibacillus aquistagni</name>
    <dbReference type="NCBI Taxonomy" id="1852522"/>
    <lineage>
        <taxon>Bacteria</taxon>
        <taxon>Bacillati</taxon>
        <taxon>Bacillota</taxon>
        <taxon>Bacilli</taxon>
        <taxon>Bacillales</taxon>
        <taxon>Paenibacillaceae</taxon>
        <taxon>Paenibacillus</taxon>
    </lineage>
</organism>
<dbReference type="PROSITE" id="PS51257">
    <property type="entry name" value="PROKAR_LIPOPROTEIN"/>
    <property type="match status" value="1"/>
</dbReference>
<feature type="chain" id="PRO_5012869295" evidence="1">
    <location>
        <begin position="25"/>
        <end position="139"/>
    </location>
</feature>
<dbReference type="Pfam" id="PF13115">
    <property type="entry name" value="YtkA"/>
    <property type="match status" value="1"/>
</dbReference>
<sequence>MWKQASVALLVAASLLAGCSGNNASQGSNHAGHNMQEDGEIAMISVELKVPDEIRVHEEATFEAVVTLKDKPIEKAEKVEFEYWKEGDETHQKEEAVSGGEGVFQLKHAFDQPGKYTIISHVSAEGMHSMPKKEFEVKE</sequence>
<dbReference type="InterPro" id="IPR032693">
    <property type="entry name" value="YtkA-like_dom"/>
</dbReference>
<proteinExistence type="predicted"/>
<dbReference type="STRING" id="1852522.SAMN06295960_1411"/>
<evidence type="ECO:0000313" key="3">
    <source>
        <dbReference type="EMBL" id="SMG25003.1"/>
    </source>
</evidence>
<gene>
    <name evidence="3" type="ORF">SAMN06295960_1411</name>
</gene>
<name>A0A1X7JD33_9BACL</name>
<protein>
    <submittedName>
        <fullName evidence="3">YtkA-like</fullName>
    </submittedName>
</protein>
<dbReference type="OrthoDB" id="2679563at2"/>
<keyword evidence="1" id="KW-0732">Signal</keyword>
<evidence type="ECO:0000313" key="4">
    <source>
        <dbReference type="Proteomes" id="UP000193834"/>
    </source>
</evidence>
<feature type="signal peptide" evidence="1">
    <location>
        <begin position="1"/>
        <end position="24"/>
    </location>
</feature>
<evidence type="ECO:0000256" key="1">
    <source>
        <dbReference type="SAM" id="SignalP"/>
    </source>
</evidence>
<reference evidence="3 4" key="1">
    <citation type="submission" date="2017-04" db="EMBL/GenBank/DDBJ databases">
        <authorList>
            <person name="Afonso C.L."/>
            <person name="Miller P.J."/>
            <person name="Scott M.A."/>
            <person name="Spackman E."/>
            <person name="Goraichik I."/>
            <person name="Dimitrov K.M."/>
            <person name="Suarez D.L."/>
            <person name="Swayne D.E."/>
        </authorList>
    </citation>
    <scope>NUCLEOTIDE SEQUENCE [LARGE SCALE GENOMIC DNA]</scope>
    <source>
        <strain evidence="3 4">11</strain>
    </source>
</reference>
<dbReference type="AlphaFoldDB" id="A0A1X7JD33"/>